<gene>
    <name evidence="3" type="ORF">ICL16_02425</name>
</gene>
<sequence>MFIFPRLRRQFQPSRRLKNQSFSNVVEQDSLNFLLQVLQATAESNGNPQVVYPLLQANIDKLDDNFIQLFQASATETLAQSNAEKAQFIAKIVFTFSFLMLDFPLGRRALNIDIAITGYQAMLLVYTREAFPFNWAMTQNNLGSAYLERIQGDKAQNLESAIDAFQQALLVRTREAFPVDWAATQHNLGIAYSNRIEGDQTQNLELAIAAYKKALEIDTPTTLPLDCFGTGTNLGNLAFKEGLWTTAIEGYEQAIAAVELTRTWATSDARSQEILTEAIDVYQNLVQAFINTGQLDKAIKYVESSRSRLLVDLMASNDLYARGEISPEVKEYLQQFKKLQQQINQEQEQLRNQSEINKEQGRVVETFHQISRQHRVAFGAKTGKLQRLEAEKQQVWVQIRRLDPVLAGQIQVDALDFIAIQQLIDSPKTAILSFYTTYDDTHIFILRKNESPQLHTCLGQGIKTLQKWIFYNWLEPYFEDKAVWVIQMSAFLQELAQLLRINELIAQHLQGIEEIILIPHLALHQIPFAALPVDSPQSPLSKGGQGRFLGDRFLIRYAPSCQILEFCHKREDQKTLHETSLQYGIVENATDDLYFTTFECEKIALLYPDNQRLQGSREATVSNYQKLAKQVQGIHSSHHAHSRWDNPLESQLSLGDGSITLGELMSPAWRLPQLFEVFLSCCETNFGNIEITDDILTLSSGFLCAGARSVINTLWAVDDLATALFSIFYYQFRQEGYNRAEAVRKAQVKLRTLSGEALKNEYQEELDLMLKVKKQQINSERKALQKQLNQLVQGTPAYQELENKYKQVQDIQMKLGEMTNTLASLYQQTLPFAHPQYWAAFTCQGMR</sequence>
<protein>
    <submittedName>
        <fullName evidence="3">CHAT domain-containing protein</fullName>
    </submittedName>
</protein>
<dbReference type="Gene3D" id="1.25.40.10">
    <property type="entry name" value="Tetratricopeptide repeat domain"/>
    <property type="match status" value="2"/>
</dbReference>
<accession>A0A8J6XD41</accession>
<evidence type="ECO:0000256" key="1">
    <source>
        <dbReference type="SAM" id="Coils"/>
    </source>
</evidence>
<dbReference type="SUPFAM" id="SSF48452">
    <property type="entry name" value="TPR-like"/>
    <property type="match status" value="1"/>
</dbReference>
<dbReference type="Pfam" id="PF13181">
    <property type="entry name" value="TPR_8"/>
    <property type="match status" value="2"/>
</dbReference>
<name>A0A8J6XD41_9CYAN</name>
<keyword evidence="1" id="KW-0175">Coiled coil</keyword>
<dbReference type="EMBL" id="JACXAE010000012">
    <property type="protein sequence ID" value="MBD2771008.1"/>
    <property type="molecule type" value="Genomic_DNA"/>
</dbReference>
<proteinExistence type="predicted"/>
<dbReference type="AlphaFoldDB" id="A0A8J6XD41"/>
<comment type="caution">
    <text evidence="3">The sequence shown here is derived from an EMBL/GenBank/DDBJ whole genome shotgun (WGS) entry which is preliminary data.</text>
</comment>
<dbReference type="Proteomes" id="UP000629098">
    <property type="component" value="Unassembled WGS sequence"/>
</dbReference>
<feature type="coiled-coil region" evidence="1">
    <location>
        <begin position="329"/>
        <end position="356"/>
    </location>
</feature>
<feature type="domain" description="CHAT" evidence="2">
    <location>
        <begin position="491"/>
        <end position="845"/>
    </location>
</feature>
<reference evidence="3" key="1">
    <citation type="submission" date="2020-09" db="EMBL/GenBank/DDBJ databases">
        <title>Iningainema tapete sp. nov. (Scytonemataceae, Cyanobacteria) from greenhouses in central Florida (USA) produces two types of nodularin with biosynthetic potential for microcystin-LR and anabaenopeptins.</title>
        <authorList>
            <person name="Berthold D.E."/>
            <person name="Lefler F.W."/>
            <person name="Huang I.-S."/>
            <person name="Abdulla H."/>
            <person name="Zimba P.V."/>
            <person name="Laughinghouse H.D. IV."/>
        </authorList>
    </citation>
    <scope>NUCLEOTIDE SEQUENCE</scope>
    <source>
        <strain evidence="3">BLCCT55</strain>
    </source>
</reference>
<dbReference type="InterPro" id="IPR011990">
    <property type="entry name" value="TPR-like_helical_dom_sf"/>
</dbReference>
<keyword evidence="4" id="KW-1185">Reference proteome</keyword>
<organism evidence="3 4">
    <name type="scientific">Iningainema tapete BLCC-T55</name>
    <dbReference type="NCBI Taxonomy" id="2748662"/>
    <lineage>
        <taxon>Bacteria</taxon>
        <taxon>Bacillati</taxon>
        <taxon>Cyanobacteriota</taxon>
        <taxon>Cyanophyceae</taxon>
        <taxon>Nostocales</taxon>
        <taxon>Scytonemataceae</taxon>
        <taxon>Iningainema tapete</taxon>
    </lineage>
</organism>
<dbReference type="InterPro" id="IPR019734">
    <property type="entry name" value="TPR_rpt"/>
</dbReference>
<dbReference type="InterPro" id="IPR024983">
    <property type="entry name" value="CHAT_dom"/>
</dbReference>
<dbReference type="PANTHER" id="PTHR10098:SF108">
    <property type="entry name" value="TETRATRICOPEPTIDE REPEAT PROTEIN 28"/>
    <property type="match status" value="1"/>
</dbReference>
<dbReference type="PANTHER" id="PTHR10098">
    <property type="entry name" value="RAPSYN-RELATED"/>
    <property type="match status" value="1"/>
</dbReference>
<evidence type="ECO:0000259" key="2">
    <source>
        <dbReference type="Pfam" id="PF12770"/>
    </source>
</evidence>
<evidence type="ECO:0000313" key="3">
    <source>
        <dbReference type="EMBL" id="MBD2771008.1"/>
    </source>
</evidence>
<dbReference type="Pfam" id="PF12770">
    <property type="entry name" value="CHAT"/>
    <property type="match status" value="1"/>
</dbReference>
<evidence type="ECO:0000313" key="4">
    <source>
        <dbReference type="Proteomes" id="UP000629098"/>
    </source>
</evidence>